<accession>A0A2Z4AC05</accession>
<evidence type="ECO:0000313" key="4">
    <source>
        <dbReference type="Proteomes" id="UP000247465"/>
    </source>
</evidence>
<dbReference type="SUPFAM" id="SSF54862">
    <property type="entry name" value="4Fe-4S ferredoxins"/>
    <property type="match status" value="1"/>
</dbReference>
<dbReference type="CDD" id="cd02784">
    <property type="entry name" value="MopB_CT_PHLH"/>
    <property type="match status" value="1"/>
</dbReference>
<dbReference type="Gene3D" id="3.40.50.740">
    <property type="match status" value="1"/>
</dbReference>
<dbReference type="NCBIfam" id="TIGR04519">
    <property type="entry name" value="MoCo_extend_TAT"/>
    <property type="match status" value="1"/>
</dbReference>
<dbReference type="SUPFAM" id="SSF53706">
    <property type="entry name" value="Formate dehydrogenase/DMSO reductase, domains 1-3"/>
    <property type="match status" value="1"/>
</dbReference>
<dbReference type="Proteomes" id="UP000247465">
    <property type="component" value="Chromosome"/>
</dbReference>
<dbReference type="CDD" id="cd10551">
    <property type="entry name" value="PsrB"/>
    <property type="match status" value="1"/>
</dbReference>
<gene>
    <name evidence="3" type="primary">qrcC</name>
    <name evidence="3" type="ORF">DF168_00781</name>
</gene>
<dbReference type="KEGG" id="mtar:DF168_00781"/>
<feature type="domain" description="4Fe-4S ferredoxin-type" evidence="2">
    <location>
        <begin position="898"/>
        <end position="929"/>
    </location>
</feature>
<organism evidence="3 4">
    <name type="scientific">Candidatus Moanibacter tarae</name>
    <dbReference type="NCBI Taxonomy" id="2200854"/>
    <lineage>
        <taxon>Bacteria</taxon>
        <taxon>Pseudomonadati</taxon>
        <taxon>Verrucomicrobiota</taxon>
        <taxon>Opitutia</taxon>
        <taxon>Puniceicoccales</taxon>
        <taxon>Puniceicoccales incertae sedis</taxon>
        <taxon>Candidatus Moanibacter</taxon>
    </lineage>
</organism>
<dbReference type="PANTHER" id="PTHR42783:SF3">
    <property type="entry name" value="GLUTAMATE SYNTHASE [NADPH] SMALL CHAIN-RELATED"/>
    <property type="match status" value="1"/>
</dbReference>
<proteinExistence type="predicted"/>
<keyword evidence="3" id="KW-0560">Oxidoreductase</keyword>
<dbReference type="InterPro" id="IPR017896">
    <property type="entry name" value="4Fe4S_Fe-S-bd"/>
</dbReference>
<feature type="region of interest" description="Disordered" evidence="1">
    <location>
        <begin position="1103"/>
        <end position="1135"/>
    </location>
</feature>
<dbReference type="AlphaFoldDB" id="A0A2Z4AC05"/>
<dbReference type="PANTHER" id="PTHR42783">
    <property type="entry name" value="GLUTAMATE SYNTHASE [NADPH] SMALL CHAIN"/>
    <property type="match status" value="1"/>
</dbReference>
<protein>
    <submittedName>
        <fullName evidence="3">Menaquinone reductase, iron-sulfur cluster-binding subunit</fullName>
        <ecNumber evidence="3">1.97.-.-</ecNumber>
    </submittedName>
</protein>
<dbReference type="Pfam" id="PF13247">
    <property type="entry name" value="Fer4_11"/>
    <property type="match status" value="1"/>
</dbReference>
<evidence type="ECO:0000256" key="1">
    <source>
        <dbReference type="SAM" id="MobiDB-lite"/>
    </source>
</evidence>
<evidence type="ECO:0000313" key="3">
    <source>
        <dbReference type="EMBL" id="AWT59589.1"/>
    </source>
</evidence>
<dbReference type="PROSITE" id="PS51379">
    <property type="entry name" value="4FE4S_FER_2"/>
    <property type="match status" value="2"/>
</dbReference>
<dbReference type="GO" id="GO:0016491">
    <property type="term" value="F:oxidoreductase activity"/>
    <property type="evidence" value="ECO:0007669"/>
    <property type="project" value="UniProtKB-KW"/>
</dbReference>
<reference evidence="3 4" key="1">
    <citation type="submission" date="2018-06" db="EMBL/GenBank/DDBJ databases">
        <title>Draft Genome Sequence of a Novel Marine Bacterium Related to the Verrucomicrobia.</title>
        <authorList>
            <person name="Vosseberg J."/>
            <person name="Martijn J."/>
            <person name="Ettema T.J.G."/>
        </authorList>
    </citation>
    <scope>NUCLEOTIDE SEQUENCE [LARGE SCALE GENOMIC DNA]</scope>
    <source>
        <strain evidence="3">TARA_B100001123</strain>
    </source>
</reference>
<dbReference type="EC" id="1.97.-.-" evidence="3"/>
<dbReference type="Gene3D" id="3.30.70.20">
    <property type="match status" value="2"/>
</dbReference>
<evidence type="ECO:0000259" key="2">
    <source>
        <dbReference type="PROSITE" id="PS51379"/>
    </source>
</evidence>
<dbReference type="EMBL" id="CP029803">
    <property type="protein sequence ID" value="AWT59589.1"/>
    <property type="molecule type" value="Genomic_DNA"/>
</dbReference>
<sequence length="1135" mass="127190">MGSKCSLKLFGMPSVKKNKQSISETRQGKLGRRYWKSLDELAQTPNFRQWVEREFPQGASELDGSNRRHFLKIMAASFGVAGLGLSGCRRPEQYILPHSKQPELDIPGVPINYATSFPRSRDNIPLVVETHQHRPTKIEGNGIYEPYRGATDLQAQSSVLDLYDPDRVKQSSRRTTTLSRAQVNDFLSSLSRKHESTGGQGIAFLAEGSTSPTRKRLVSAIKKRLPRALWAEFDPIDHDRSEIAAERLFGRRLRPLPNLQKAKRILSLDCDFLNSEPGHLRNAADYASTRRVSSPREAEKMSRLYQVESTFSSTGMMADHRLRISSSRIGSIAAHLVAEVLDLTNREASLSQLLRKKAAGLGKDEDWLKNCAKDLVHHSGKALVMVGGHLPIAVHELVHFANELLEGLGKTVEYLEVPRTEAESIYDLVDAIDRGRVETLIVLGGNPAYNAPNDSNWKDAQRKVPEVVRYGYYFDETSLLAEYHIAATHYLESWSDGRTFDGTLVPVQPMIHPLFDGYQEIEVMARLAGLKETDPYFHVSETLKTVTANRDSEIGFEKFLSDGYLPNSEYESVLLNANLNRIRKVASSFKLDGTPPSIEDLEVRIDPDSRVSDGRFNNNGWLQECPDPLTKITWDNAILVSPKLALELGYDPGTDRSPVTKIFDSFIASSRRYNQFEQGREVAPMVALTIDNTTVEGPIHIHPGMADYTVAVSLGYGREKVGRVGNGTGFNFYPFFGGKTPGIARGAKIDLTGHSYLLANTQEHWSMEGRAIIREGNLKEFEENHDFVETIGIESHSPPVYGKDKNLSQQAKALNQPRGESLYKTPTFGGAQQWGMSIDLNTCTGCNACVISCQSENSIPIVGKDQVTRGREMHWIRLDRYYAGGDLNESKQTIPNDPQVTVQPMLCQHCETAPCEQVCPVNATVHDDEGLNVMAYNRCVGTRYCSNNCPYKVRRFNFFDWNKREIGEAYKGPMGKIANSDLGELQKNPDVTVRMRGVMEKCTFCQQRIQEAKIKQKVKARDSNDVKVPDGVIKTACEQVCPTESIVFGDVADPESRVSKRKKSELNYSVLGYLNTRPRTTYLARIRNPNPEMPDYHEYPLSRMEYEEKSGHGVHDSHEGHSLDKLSKGNGHGDH</sequence>
<name>A0A2Z4AC05_9BACT</name>
<feature type="domain" description="4Fe-4S ferredoxin-type" evidence="2">
    <location>
        <begin position="834"/>
        <end position="864"/>
    </location>
</feature>
<dbReference type="InterPro" id="IPR030948">
    <property type="entry name" value="TAT_var_transloc_signal_dom"/>
</dbReference>